<evidence type="ECO:0000259" key="7">
    <source>
        <dbReference type="PROSITE" id="PS51709"/>
    </source>
</evidence>
<evidence type="ECO:0000256" key="5">
    <source>
        <dbReference type="ARBA" id="ARBA00023134"/>
    </source>
</evidence>
<feature type="domain" description="TrmE-type G" evidence="7">
    <location>
        <begin position="232"/>
        <end position="392"/>
    </location>
</feature>
<name>A0A1I8EV47_WUCBA</name>
<evidence type="ECO:0000313" key="8">
    <source>
        <dbReference type="WBParaSite" id="maker-PairedContig_5086-snap-gene-3.16-mRNA-1"/>
    </source>
</evidence>
<dbReference type="WBParaSite" id="maker-PairedContig_5086-snap-gene-3.16-mRNA-1">
    <property type="protein sequence ID" value="maker-PairedContig_5086-snap-gene-3.16-mRNA-1"/>
    <property type="gene ID" value="maker-PairedContig_5086-snap-gene-3.16"/>
</dbReference>
<dbReference type="InterPro" id="IPR027368">
    <property type="entry name" value="MnmE_dom2"/>
</dbReference>
<keyword evidence="4 6" id="KW-0547">Nucleotide-binding</keyword>
<proteinExistence type="inferred from homology"/>
<dbReference type="FunFam" id="3.30.1360.120:FF:000007">
    <property type="entry name" value="tRNA modification GTPase GTPBP3, mitochondrial"/>
    <property type="match status" value="1"/>
</dbReference>
<evidence type="ECO:0000256" key="6">
    <source>
        <dbReference type="RuleBase" id="RU003313"/>
    </source>
</evidence>
<dbReference type="InterPro" id="IPR005225">
    <property type="entry name" value="Small_GTP-bd"/>
</dbReference>
<dbReference type="Gene3D" id="3.40.50.300">
    <property type="entry name" value="P-loop containing nucleotide triphosphate hydrolases"/>
    <property type="match status" value="1"/>
</dbReference>
<evidence type="ECO:0000256" key="2">
    <source>
        <dbReference type="ARBA" id="ARBA00011043"/>
    </source>
</evidence>
<dbReference type="CDD" id="cd04164">
    <property type="entry name" value="trmE"/>
    <property type="match status" value="1"/>
</dbReference>
<dbReference type="GO" id="GO:0030488">
    <property type="term" value="P:tRNA methylation"/>
    <property type="evidence" value="ECO:0007669"/>
    <property type="project" value="TreeGrafter"/>
</dbReference>
<evidence type="ECO:0000256" key="3">
    <source>
        <dbReference type="ARBA" id="ARBA00022694"/>
    </source>
</evidence>
<dbReference type="GO" id="GO:0005739">
    <property type="term" value="C:mitochondrion"/>
    <property type="evidence" value="ECO:0007669"/>
    <property type="project" value="UniProtKB-SubCell"/>
</dbReference>
<accession>A0A1I8EV47</accession>
<dbReference type="PROSITE" id="PS51709">
    <property type="entry name" value="G_TRME"/>
    <property type="match status" value="1"/>
</dbReference>
<evidence type="ECO:0000256" key="4">
    <source>
        <dbReference type="ARBA" id="ARBA00022741"/>
    </source>
</evidence>
<dbReference type="PANTHER" id="PTHR42714:SF2">
    <property type="entry name" value="TRNA MODIFICATION GTPASE GTPBP3, MITOCHONDRIAL"/>
    <property type="match status" value="1"/>
</dbReference>
<reference evidence="8" key="1">
    <citation type="submission" date="2016-11" db="UniProtKB">
        <authorList>
            <consortium name="WormBaseParasite"/>
        </authorList>
    </citation>
    <scope>IDENTIFICATION</scope>
    <source>
        <strain evidence="8">pt0022</strain>
    </source>
</reference>
<dbReference type="AlphaFoldDB" id="A0A1I8EV47"/>
<dbReference type="InterPro" id="IPR025867">
    <property type="entry name" value="MnmE_helical"/>
</dbReference>
<sequence length="467" mass="51562">MLEAYAVLRHLRRYCTIFAMSSGALPAAISVIRVSGKESRRCLEELTGREKILPRELFYANIRRDGELIDRGMAVFLPGPKTSTGEDVAEFYVHGSRAVVDCLLEALAKFDNVQPAKAGEFTKRAFFNGKMTLHEVHSLAYLLAARTQRQRRLALHMNTLGKIANGNGHNDKALGDIRKQIIKVRASVEASIDFGDDVEFQWEDIRVAMSSIISELSCIQEQMKRGALINEGLRIVILGQTNVGKSSLFNHMANRDMAIVSDIEGTTRDSLEVTVQLSSIPVTIIDTAGIREIPLDSLEAEGIQRTLRRAVEADIVIVVLDSSMCKDFEADVRSVLSWCHLKKDTPVFVALNKCDLRSVPNSILLPWPAISISCISGEGINSLLEIICKYIDELCPISDDSTLVSGQVHRLLVKEAIFVLTKALKAKDVAIAAELLRDVSDCISEMSGVVVNEQILDEIFSSFCIGK</sequence>
<dbReference type="NCBIfam" id="TIGR00231">
    <property type="entry name" value="small_GTP"/>
    <property type="match status" value="1"/>
</dbReference>
<keyword evidence="5 6" id="KW-0342">GTP-binding</keyword>
<dbReference type="InterPro" id="IPR027266">
    <property type="entry name" value="TrmE/GcvT-like"/>
</dbReference>
<dbReference type="STRING" id="6293.A0A1I8EV47"/>
<dbReference type="InterPro" id="IPR031168">
    <property type="entry name" value="G_TrmE"/>
</dbReference>
<dbReference type="GO" id="GO:0002098">
    <property type="term" value="P:tRNA wobble uridine modification"/>
    <property type="evidence" value="ECO:0007669"/>
    <property type="project" value="TreeGrafter"/>
</dbReference>
<evidence type="ECO:0000256" key="1">
    <source>
        <dbReference type="ARBA" id="ARBA00004173"/>
    </source>
</evidence>
<dbReference type="Gene3D" id="1.20.120.430">
    <property type="entry name" value="tRNA modification GTPase MnmE domain 2"/>
    <property type="match status" value="1"/>
</dbReference>
<dbReference type="Pfam" id="PF01926">
    <property type="entry name" value="MMR_HSR1"/>
    <property type="match status" value="1"/>
</dbReference>
<dbReference type="SUPFAM" id="SSF52540">
    <property type="entry name" value="P-loop containing nucleoside triphosphate hydrolases"/>
    <property type="match status" value="1"/>
</dbReference>
<dbReference type="Pfam" id="PF10396">
    <property type="entry name" value="TrmE_N"/>
    <property type="match status" value="1"/>
</dbReference>
<dbReference type="PRINTS" id="PR00449">
    <property type="entry name" value="RASTRNSFRMNG"/>
</dbReference>
<dbReference type="GO" id="GO:0005525">
    <property type="term" value="F:GTP binding"/>
    <property type="evidence" value="ECO:0007669"/>
    <property type="project" value="UniProtKB-KW"/>
</dbReference>
<dbReference type="CDD" id="cd14858">
    <property type="entry name" value="TrmE_N"/>
    <property type="match status" value="1"/>
</dbReference>
<dbReference type="InterPro" id="IPR027417">
    <property type="entry name" value="P-loop_NTPase"/>
</dbReference>
<dbReference type="NCBIfam" id="TIGR00450">
    <property type="entry name" value="mnmE_trmE_thdF"/>
    <property type="match status" value="1"/>
</dbReference>
<keyword evidence="3 6" id="KW-0819">tRNA processing</keyword>
<dbReference type="InterPro" id="IPR004520">
    <property type="entry name" value="GTPase_MnmE"/>
</dbReference>
<dbReference type="NCBIfam" id="NF003661">
    <property type="entry name" value="PRK05291.1-3"/>
    <property type="match status" value="1"/>
</dbReference>
<protein>
    <submittedName>
        <fullName evidence="8">TrmE-type G domain-containing protein</fullName>
    </submittedName>
</protein>
<comment type="subcellular location">
    <subcellularLocation>
        <location evidence="1">Mitochondrion</location>
    </subcellularLocation>
</comment>
<dbReference type="GO" id="GO:0003924">
    <property type="term" value="F:GTPase activity"/>
    <property type="evidence" value="ECO:0007669"/>
    <property type="project" value="InterPro"/>
</dbReference>
<dbReference type="Pfam" id="PF12631">
    <property type="entry name" value="MnmE_helical"/>
    <property type="match status" value="1"/>
</dbReference>
<comment type="similarity">
    <text evidence="2 6">Belongs to the TRAFAC class TrmE-Era-EngA-EngB-Septin-like GTPase superfamily. TrmE GTPase family.</text>
</comment>
<organism evidence="8">
    <name type="scientific">Wuchereria bancrofti</name>
    <dbReference type="NCBI Taxonomy" id="6293"/>
    <lineage>
        <taxon>Eukaryota</taxon>
        <taxon>Metazoa</taxon>
        <taxon>Ecdysozoa</taxon>
        <taxon>Nematoda</taxon>
        <taxon>Chromadorea</taxon>
        <taxon>Rhabditida</taxon>
        <taxon>Spirurina</taxon>
        <taxon>Spiruromorpha</taxon>
        <taxon>Filarioidea</taxon>
        <taxon>Onchocercidae</taxon>
        <taxon>Wuchereria</taxon>
    </lineage>
</organism>
<dbReference type="InterPro" id="IPR018948">
    <property type="entry name" value="GTP-bd_TrmE_N"/>
</dbReference>
<dbReference type="PANTHER" id="PTHR42714">
    <property type="entry name" value="TRNA MODIFICATION GTPASE GTPBP3"/>
    <property type="match status" value="1"/>
</dbReference>
<dbReference type="HAMAP" id="MF_00379">
    <property type="entry name" value="GTPase_MnmE"/>
    <property type="match status" value="1"/>
</dbReference>
<dbReference type="Gene3D" id="3.30.1360.120">
    <property type="entry name" value="Probable tRNA modification gtpase trme, domain 1"/>
    <property type="match status" value="1"/>
</dbReference>
<dbReference type="InterPro" id="IPR006073">
    <property type="entry name" value="GTP-bd"/>
</dbReference>
<dbReference type="SUPFAM" id="SSF116878">
    <property type="entry name" value="TrmE connector domain"/>
    <property type="match status" value="1"/>
</dbReference>